<evidence type="ECO:0000313" key="1">
    <source>
        <dbReference type="EMBL" id="CAG8760780.1"/>
    </source>
</evidence>
<dbReference type="Proteomes" id="UP000789759">
    <property type="component" value="Unassembled WGS sequence"/>
</dbReference>
<dbReference type="EMBL" id="CAJVQA010019820">
    <property type="protein sequence ID" value="CAG8760780.1"/>
    <property type="molecule type" value="Genomic_DNA"/>
</dbReference>
<feature type="non-terminal residue" evidence="1">
    <location>
        <position position="1"/>
    </location>
</feature>
<gene>
    <name evidence="1" type="ORF">CPELLU_LOCUS15287</name>
</gene>
<proteinExistence type="predicted"/>
<dbReference type="AlphaFoldDB" id="A0A9N9NU83"/>
<keyword evidence="2" id="KW-1185">Reference proteome</keyword>
<accession>A0A9N9NU83</accession>
<name>A0A9N9NU83_9GLOM</name>
<sequence length="42" mass="4970">ILKDITNSNYNDESLQLFSKYKTILQSELEIVHEQEKSDNIK</sequence>
<comment type="caution">
    <text evidence="1">The sequence shown here is derived from an EMBL/GenBank/DDBJ whole genome shotgun (WGS) entry which is preliminary data.</text>
</comment>
<evidence type="ECO:0000313" key="2">
    <source>
        <dbReference type="Proteomes" id="UP000789759"/>
    </source>
</evidence>
<protein>
    <submittedName>
        <fullName evidence="1">10148_t:CDS:1</fullName>
    </submittedName>
</protein>
<reference evidence="1" key="1">
    <citation type="submission" date="2021-06" db="EMBL/GenBank/DDBJ databases">
        <authorList>
            <person name="Kallberg Y."/>
            <person name="Tangrot J."/>
            <person name="Rosling A."/>
        </authorList>
    </citation>
    <scope>NUCLEOTIDE SEQUENCE</scope>
    <source>
        <strain evidence="1">FL966</strain>
    </source>
</reference>
<organism evidence="1 2">
    <name type="scientific">Cetraspora pellucida</name>
    <dbReference type="NCBI Taxonomy" id="1433469"/>
    <lineage>
        <taxon>Eukaryota</taxon>
        <taxon>Fungi</taxon>
        <taxon>Fungi incertae sedis</taxon>
        <taxon>Mucoromycota</taxon>
        <taxon>Glomeromycotina</taxon>
        <taxon>Glomeromycetes</taxon>
        <taxon>Diversisporales</taxon>
        <taxon>Gigasporaceae</taxon>
        <taxon>Cetraspora</taxon>
    </lineage>
</organism>
<dbReference type="OrthoDB" id="2434196at2759"/>